<evidence type="ECO:0000313" key="2">
    <source>
        <dbReference type="EMBL" id="KKS72822.1"/>
    </source>
</evidence>
<keyword evidence="1" id="KW-0812">Transmembrane</keyword>
<sequence>MYHALQRYHDTSCSLCKSGTSRPLQERNKGRSSQMLRMISILFIITAIFAVGPITHASPPQNTPGTRLVCPAELGNTCFVFGGSYRPDYDRAKTKIEAQDAESYEWNFKKGCDHRILLYIQPGEMCYGIWEKAPPMPGTTAEALNERVRQVDYKICRNRVSSTLLTTEALDIFVDCLEMMQRLRADAMRPRVVIDYSL</sequence>
<feature type="transmembrane region" description="Helical" evidence="1">
    <location>
        <begin position="35"/>
        <end position="54"/>
    </location>
</feature>
<dbReference type="AlphaFoldDB" id="A0A0G1BHK8"/>
<accession>A0A0G1BHK8</accession>
<organism evidence="2 3">
    <name type="scientific">Candidatus Magasanikbacteria bacterium GW2011_GWE2_42_7</name>
    <dbReference type="NCBI Taxonomy" id="1619052"/>
    <lineage>
        <taxon>Bacteria</taxon>
        <taxon>Candidatus Magasanikiibacteriota</taxon>
    </lineage>
</organism>
<protein>
    <submittedName>
        <fullName evidence="2">Uncharacterized protein</fullName>
    </submittedName>
</protein>
<name>A0A0G1BHK8_9BACT</name>
<keyword evidence="1" id="KW-1133">Transmembrane helix</keyword>
<gene>
    <name evidence="2" type="ORF">UV42_C0004G0034</name>
</gene>
<proteinExistence type="predicted"/>
<comment type="caution">
    <text evidence="2">The sequence shown here is derived from an EMBL/GenBank/DDBJ whole genome shotgun (WGS) entry which is preliminary data.</text>
</comment>
<evidence type="ECO:0000256" key="1">
    <source>
        <dbReference type="SAM" id="Phobius"/>
    </source>
</evidence>
<dbReference type="Proteomes" id="UP000033867">
    <property type="component" value="Unassembled WGS sequence"/>
</dbReference>
<reference evidence="2 3" key="1">
    <citation type="journal article" date="2015" name="Nature">
        <title>rRNA introns, odd ribosomes, and small enigmatic genomes across a large radiation of phyla.</title>
        <authorList>
            <person name="Brown C.T."/>
            <person name="Hug L.A."/>
            <person name="Thomas B.C."/>
            <person name="Sharon I."/>
            <person name="Castelle C.J."/>
            <person name="Singh A."/>
            <person name="Wilkins M.J."/>
            <person name="Williams K.H."/>
            <person name="Banfield J.F."/>
        </authorList>
    </citation>
    <scope>NUCLEOTIDE SEQUENCE [LARGE SCALE GENOMIC DNA]</scope>
</reference>
<evidence type="ECO:0000313" key="3">
    <source>
        <dbReference type="Proteomes" id="UP000033867"/>
    </source>
</evidence>
<keyword evidence="1" id="KW-0472">Membrane</keyword>
<dbReference type="EMBL" id="LCEK01000004">
    <property type="protein sequence ID" value="KKS72822.1"/>
    <property type="molecule type" value="Genomic_DNA"/>
</dbReference>